<reference evidence="11" key="1">
    <citation type="submission" date="2019-09" db="EMBL/GenBank/DDBJ databases">
        <title>Draft genome information of white flower Hibiscus syriacus.</title>
        <authorList>
            <person name="Kim Y.-M."/>
        </authorList>
    </citation>
    <scope>NUCLEOTIDE SEQUENCE [LARGE SCALE GENOMIC DNA]</scope>
    <source>
        <strain evidence="11">YM2019G1</strain>
    </source>
</reference>
<dbReference type="PROSITE" id="PS51456">
    <property type="entry name" value="MYOSIN_MOTOR"/>
    <property type="match status" value="1"/>
</dbReference>
<dbReference type="Gene3D" id="1.20.5.190">
    <property type="match status" value="1"/>
</dbReference>
<dbReference type="Gene3D" id="1.20.120.720">
    <property type="entry name" value="Myosin VI head, motor domain, U50 subdomain"/>
    <property type="match status" value="1"/>
</dbReference>
<dbReference type="GO" id="GO:0007015">
    <property type="term" value="P:actin filament organization"/>
    <property type="evidence" value="ECO:0007669"/>
    <property type="project" value="TreeGrafter"/>
</dbReference>
<dbReference type="GO" id="GO:0016020">
    <property type="term" value="C:membrane"/>
    <property type="evidence" value="ECO:0007669"/>
    <property type="project" value="TreeGrafter"/>
</dbReference>
<dbReference type="PROSITE" id="PS50096">
    <property type="entry name" value="IQ"/>
    <property type="match status" value="2"/>
</dbReference>
<evidence type="ECO:0000313" key="12">
    <source>
        <dbReference type="Proteomes" id="UP000436088"/>
    </source>
</evidence>
<evidence type="ECO:0000256" key="4">
    <source>
        <dbReference type="ARBA" id="ARBA00023123"/>
    </source>
</evidence>
<dbReference type="InterPro" id="IPR027417">
    <property type="entry name" value="P-loop_NTPase"/>
</dbReference>
<evidence type="ECO:0000259" key="10">
    <source>
        <dbReference type="PROSITE" id="PS51456"/>
    </source>
</evidence>
<keyword evidence="2" id="KW-0067">ATP-binding</keyword>
<dbReference type="Proteomes" id="UP000436088">
    <property type="component" value="Unassembled WGS sequence"/>
</dbReference>
<dbReference type="PRINTS" id="PR00193">
    <property type="entry name" value="MYOSINHEAVY"/>
</dbReference>
<dbReference type="GO" id="GO:0030048">
    <property type="term" value="P:actin filament-based movement"/>
    <property type="evidence" value="ECO:0007669"/>
    <property type="project" value="UniProtKB-ARBA"/>
</dbReference>
<dbReference type="EMBL" id="VEPZ02001441">
    <property type="protein sequence ID" value="KAE8672733.1"/>
    <property type="molecule type" value="Genomic_DNA"/>
</dbReference>
<evidence type="ECO:0000256" key="2">
    <source>
        <dbReference type="ARBA" id="ARBA00022840"/>
    </source>
</evidence>
<evidence type="ECO:0000256" key="6">
    <source>
        <dbReference type="ARBA" id="ARBA00023203"/>
    </source>
</evidence>
<dbReference type="InterPro" id="IPR036961">
    <property type="entry name" value="Kinesin_motor_dom_sf"/>
</dbReference>
<comment type="caution">
    <text evidence="7">Lacks conserved residue(s) required for the propagation of feature annotation.</text>
</comment>
<evidence type="ECO:0000256" key="7">
    <source>
        <dbReference type="PROSITE-ProRule" id="PRU00782"/>
    </source>
</evidence>
<dbReference type="GO" id="GO:0005737">
    <property type="term" value="C:cytoplasm"/>
    <property type="evidence" value="ECO:0007669"/>
    <property type="project" value="TreeGrafter"/>
</dbReference>
<organism evidence="11 12">
    <name type="scientific">Hibiscus syriacus</name>
    <name type="common">Rose of Sharon</name>
    <dbReference type="NCBI Taxonomy" id="106335"/>
    <lineage>
        <taxon>Eukaryota</taxon>
        <taxon>Viridiplantae</taxon>
        <taxon>Streptophyta</taxon>
        <taxon>Embryophyta</taxon>
        <taxon>Tracheophyta</taxon>
        <taxon>Spermatophyta</taxon>
        <taxon>Magnoliopsida</taxon>
        <taxon>eudicotyledons</taxon>
        <taxon>Gunneridae</taxon>
        <taxon>Pentapetalae</taxon>
        <taxon>rosids</taxon>
        <taxon>malvids</taxon>
        <taxon>Malvales</taxon>
        <taxon>Malvaceae</taxon>
        <taxon>Malvoideae</taxon>
        <taxon>Hibiscus</taxon>
    </lineage>
</organism>
<keyword evidence="5" id="KW-0505">Motor protein</keyword>
<keyword evidence="3" id="KW-0112">Calmodulin-binding</keyword>
<dbReference type="Gene3D" id="6.20.240.20">
    <property type="match status" value="1"/>
</dbReference>
<name>A0A6A2XB17_HIBSY</name>
<evidence type="ECO:0000313" key="11">
    <source>
        <dbReference type="EMBL" id="KAE8672733.1"/>
    </source>
</evidence>
<dbReference type="SUPFAM" id="SSF52540">
    <property type="entry name" value="P-loop containing nucleoside triphosphate hydrolases"/>
    <property type="match status" value="1"/>
</dbReference>
<dbReference type="GO" id="GO:0005524">
    <property type="term" value="F:ATP binding"/>
    <property type="evidence" value="ECO:0007669"/>
    <property type="project" value="UniProtKB-KW"/>
</dbReference>
<dbReference type="PANTHER" id="PTHR13140:SF780">
    <property type="entry name" value="MYOSIN-1"/>
    <property type="match status" value="1"/>
</dbReference>
<dbReference type="GO" id="GO:0005516">
    <property type="term" value="F:calmodulin binding"/>
    <property type="evidence" value="ECO:0007669"/>
    <property type="project" value="UniProtKB-KW"/>
</dbReference>
<protein>
    <submittedName>
        <fullName evidence="11">Myosin-1</fullName>
    </submittedName>
</protein>
<dbReference type="Pfam" id="PF00063">
    <property type="entry name" value="Myosin_head"/>
    <property type="match status" value="2"/>
</dbReference>
<comment type="similarity">
    <text evidence="7">Belongs to the TRAFAC class myosin-kinesin ATPase superfamily. Myosin family.</text>
</comment>
<feature type="region of interest" description="Actin-binding" evidence="7">
    <location>
        <begin position="330"/>
        <end position="352"/>
    </location>
</feature>
<evidence type="ECO:0000256" key="5">
    <source>
        <dbReference type="ARBA" id="ARBA00023175"/>
    </source>
</evidence>
<evidence type="ECO:0000256" key="1">
    <source>
        <dbReference type="ARBA" id="ARBA00022741"/>
    </source>
</evidence>
<feature type="region of interest" description="Disordered" evidence="9">
    <location>
        <begin position="661"/>
        <end position="703"/>
    </location>
</feature>
<keyword evidence="12" id="KW-1185">Reference proteome</keyword>
<keyword evidence="4 7" id="KW-0518">Myosin</keyword>
<accession>A0A6A2XB17</accession>
<comment type="caution">
    <text evidence="11">The sequence shown here is derived from an EMBL/GenBank/DDBJ whole genome shotgun (WGS) entry which is preliminary data.</text>
</comment>
<dbReference type="InterPro" id="IPR001609">
    <property type="entry name" value="Myosin_head_motor_dom-like"/>
</dbReference>
<keyword evidence="8" id="KW-0175">Coiled coil</keyword>
<gene>
    <name evidence="11" type="ORF">F3Y22_tig00111834pilonHSYRG00047</name>
</gene>
<dbReference type="Pfam" id="PF00612">
    <property type="entry name" value="IQ"/>
    <property type="match status" value="1"/>
</dbReference>
<evidence type="ECO:0000256" key="8">
    <source>
        <dbReference type="SAM" id="Coils"/>
    </source>
</evidence>
<feature type="compositionally biased region" description="Basic and acidic residues" evidence="9">
    <location>
        <begin position="661"/>
        <end position="670"/>
    </location>
</feature>
<dbReference type="Gene3D" id="3.40.850.10">
    <property type="entry name" value="Kinesin motor domain"/>
    <property type="match status" value="1"/>
</dbReference>
<dbReference type="Gene3D" id="1.20.58.530">
    <property type="match status" value="1"/>
</dbReference>
<dbReference type="PANTHER" id="PTHR13140">
    <property type="entry name" value="MYOSIN"/>
    <property type="match status" value="1"/>
</dbReference>
<keyword evidence="6 7" id="KW-0009">Actin-binding</keyword>
<proteinExistence type="inferred from homology"/>
<dbReference type="GO" id="GO:0000146">
    <property type="term" value="F:microfilament motor activity"/>
    <property type="evidence" value="ECO:0007669"/>
    <property type="project" value="TreeGrafter"/>
</dbReference>
<evidence type="ECO:0000256" key="9">
    <source>
        <dbReference type="SAM" id="MobiDB-lite"/>
    </source>
</evidence>
<dbReference type="InterPro" id="IPR000048">
    <property type="entry name" value="IQ_motif_EF-hand-BS"/>
</dbReference>
<dbReference type="AlphaFoldDB" id="A0A6A2XB17"/>
<dbReference type="GO" id="GO:0016459">
    <property type="term" value="C:myosin complex"/>
    <property type="evidence" value="ECO:0007669"/>
    <property type="project" value="UniProtKB-KW"/>
</dbReference>
<evidence type="ECO:0000256" key="3">
    <source>
        <dbReference type="ARBA" id="ARBA00022860"/>
    </source>
</evidence>
<dbReference type="GO" id="GO:0051015">
    <property type="term" value="F:actin filament binding"/>
    <property type="evidence" value="ECO:0007669"/>
    <property type="project" value="TreeGrafter"/>
</dbReference>
<feature type="domain" description="Myosin motor" evidence="10">
    <location>
        <begin position="1"/>
        <end position="450"/>
    </location>
</feature>
<dbReference type="SMART" id="SM00015">
    <property type="entry name" value="IQ"/>
    <property type="match status" value="3"/>
</dbReference>
<feature type="coiled-coil region" evidence="8">
    <location>
        <begin position="594"/>
        <end position="628"/>
    </location>
</feature>
<keyword evidence="1" id="KW-0547">Nucleotide-binding</keyword>
<sequence length="799" mass="91287">MLSCILTSCLVNVAKLIGCDTANLNLALSTRKMKVGNDNIVQKLTLSQAINTRDALAKSIYACLFEWLVDQINKSLAVGKRRSGRSISILDIYGFESFARNSFEQFCINYANERLQQHFNRHLFKLEQEVGWLALYLSSGVLCSSVLTPLEAVNVYTLVQLSTRGVLYYPTLSLGFLVVEYIQDGIDWAKVDFDDNQDCLNLFEKKPLGLLSLLDEESTFPNGTDFTFANKLKEHLKSNPCFRGEREKAFTVSHFAGEVTYDTTGFLEKNRDLLHLDSIHLLSSCSCHLPRIFASNMLNQSEKPVVGPLHKAGGADSQKLSVATKFKGQLFQLMQRLESTTPHFIRCIKPNNSQSPGLYEQGLVLQQLRCCGVLEVVRISRSGFPTRMSHQKFARRYGFLLMENVASQDPLSVSITILHQFNILPEMFQVGYTKLFFRTGQIGALEDTRNRTLHGILRVQSCFRGHQARRHLRELQRGIATLQSFIRSEKTRKEYAVLLQRHRAAITIQKKIKGRNTTKTFKEICDASVVIQSGKYLHNARVFLSLSSELKMARVLYFNTIIRGWLVRRCSGNVGLLTSKANESDEVLVKSSFLTELQRRVLRAEAGLREKEEENDILHQRLQQYDIRWSEYEQKMKSMEEVWQKQMRSLQSSLSIAKKSLAVDDSERNSDASVNTSDDREFSWDTGSNHRPPPSNGSRPMGAGLSVISRLAEEFEQRSQVFADDAKFLVEVKSGQVEANLNPDRELRRLKQMFETWKKDYATRLRETKVVLNKLGSEEDALDKVKKKWWGRRNSTRYT</sequence>
<dbReference type="SMART" id="SM00242">
    <property type="entry name" value="MYSc"/>
    <property type="match status" value="1"/>
</dbReference>